<name>A0AAU7SYM3_9GAMM</name>
<evidence type="ECO:0000313" key="1">
    <source>
        <dbReference type="EMBL" id="XBU16068.1"/>
    </source>
</evidence>
<sequence>MLTKKNLSVAHTAYFCSTGARLALPHPSPSDIYQAASIIGNASIKSFEKAAKGTNVALMQATQTIPWLNNTPWFNGNMSNISLNPFNLNLGKLAYEHGIIQQNQTPVINPFDAFNLSMHFQYLTQTIDFEDSLKEWSKPFESSKKKVDTLFQSIERNSAGFEIQGFSINYDADQHNTIHFNSFKEANGDELKAQLNQIEPDKCLAILLKKEPCLNKRMNLRYIVILQKDYIDEPSGFTDPSFFQSIKNTVESNSCYYFNYDSGCLNGFLANNRFSKKIPNYRERIRCLKSYLIGTDALYRVDGLQTSLEILYSKFVK</sequence>
<reference evidence="1" key="1">
    <citation type="submission" date="2024-06" db="EMBL/GenBank/DDBJ databases">
        <authorList>
            <person name="Song Z."/>
        </authorList>
    </citation>
    <scope>NUCLEOTIDE SEQUENCE</scope>
    <source>
        <strain evidence="1">A1-4-2</strain>
    </source>
</reference>
<accession>A0AAU7SYM3</accession>
<proteinExistence type="predicted"/>
<dbReference type="AlphaFoldDB" id="A0AAU7SYM3"/>
<dbReference type="RefSeq" id="WP_349928667.1">
    <property type="nucleotide sequence ID" value="NZ_CP157981.1"/>
</dbReference>
<organism evidence="1">
    <name type="scientific">Acinetobacter sp. A1-4-2</name>
    <dbReference type="NCBI Taxonomy" id="3156489"/>
    <lineage>
        <taxon>Bacteria</taxon>
        <taxon>Pseudomonadati</taxon>
        <taxon>Pseudomonadota</taxon>
        <taxon>Gammaproteobacteria</taxon>
        <taxon>Moraxellales</taxon>
        <taxon>Moraxellaceae</taxon>
        <taxon>Acinetobacter</taxon>
    </lineage>
</organism>
<protein>
    <submittedName>
        <fullName evidence="1">Uncharacterized protein</fullName>
    </submittedName>
</protein>
<dbReference type="EMBL" id="CP157981">
    <property type="protein sequence ID" value="XBU16068.1"/>
    <property type="molecule type" value="Genomic_DNA"/>
</dbReference>
<gene>
    <name evidence="1" type="ORF">ABJ384_02410</name>
</gene>